<organism evidence="1 2">
    <name type="scientific">Paenibacillus amylolyticus</name>
    <dbReference type="NCBI Taxonomy" id="1451"/>
    <lineage>
        <taxon>Bacteria</taxon>
        <taxon>Bacillati</taxon>
        <taxon>Bacillota</taxon>
        <taxon>Bacilli</taxon>
        <taxon>Bacillales</taxon>
        <taxon>Paenibacillaceae</taxon>
        <taxon>Paenibacillus</taxon>
    </lineage>
</organism>
<reference evidence="1 2" key="1">
    <citation type="journal article" date="2016" name="Genome Announc.">
        <title>Draft Genome Sequence of Paenibacillus amylolyticus Heshi-A3, Isolated from Fermented Rice Bran in a Japanese Fermented Seafood Dish.</title>
        <authorList>
            <person name="Akuzawa S."/>
            <person name="Nagaoka J."/>
            <person name="Kanekatsu M."/>
            <person name="Kubota E."/>
            <person name="Ohtake R."/>
            <person name="Suzuki T."/>
            <person name="Kanesaki Y."/>
        </authorList>
    </citation>
    <scope>NUCLEOTIDE SEQUENCE [LARGE SCALE GENOMIC DNA]</scope>
    <source>
        <strain evidence="1 2">Heshi-A3</strain>
    </source>
</reference>
<evidence type="ECO:0000313" key="1">
    <source>
        <dbReference type="EMBL" id="GAS80366.1"/>
    </source>
</evidence>
<comment type="caution">
    <text evidence="1">The sequence shown here is derived from an EMBL/GenBank/DDBJ whole genome shotgun (WGS) entry which is preliminary data.</text>
</comment>
<proteinExistence type="predicted"/>
<reference evidence="2" key="2">
    <citation type="submission" date="2016-01" db="EMBL/GenBank/DDBJ databases">
        <title>Draft Genome Sequence of Paenibacillus amylolyticus Heshi-A3 that Was Isolated from Fermented Rice Bran with Aging Salted Mackerel, Which Was Named Heshiko as Traditional Fermented Seafood in Japan.</title>
        <authorList>
            <person name="Akuzawa S."/>
            <person name="Nakagawa J."/>
            <person name="Kanekatsu T."/>
            <person name="Kubota E."/>
            <person name="Ohtake R."/>
            <person name="Suzuki T."/>
            <person name="Kanesaki Y."/>
        </authorList>
    </citation>
    <scope>NUCLEOTIDE SEQUENCE [LARGE SCALE GENOMIC DNA]</scope>
    <source>
        <strain evidence="2">Heshi-A3</strain>
    </source>
</reference>
<dbReference type="AlphaFoldDB" id="A0A100VIC9"/>
<dbReference type="Proteomes" id="UP000069697">
    <property type="component" value="Unassembled WGS sequence"/>
</dbReference>
<name>A0A100VIC9_PAEAM</name>
<accession>A0A100VIC9</accession>
<sequence length="157" mass="18596">MELLNAIQGVTSIASTVLSLVQMIKNSKAEKEVLSKEKIDNHFEFYKHIVLNLSDFYVRVDYKEYMNEIEYDIEGQAQLATEGLIIMNVLIPNLINFDYFKDMDKTFRLKMIELNIQCKRDLIYYEKYYLEDHSDPSEEVIDSIRVLYEQALKEICE</sequence>
<protein>
    <submittedName>
        <fullName evidence="1">GHKL domain protein</fullName>
    </submittedName>
</protein>
<gene>
    <name evidence="1" type="ORF">PAHA3_0436</name>
</gene>
<evidence type="ECO:0000313" key="2">
    <source>
        <dbReference type="Proteomes" id="UP000069697"/>
    </source>
</evidence>
<dbReference type="EMBL" id="BCNV01000001">
    <property type="protein sequence ID" value="GAS80366.1"/>
    <property type="molecule type" value="Genomic_DNA"/>
</dbReference>
<dbReference type="RefSeq" id="WP_062833258.1">
    <property type="nucleotide sequence ID" value="NZ_BCNV01000001.1"/>
</dbReference>